<keyword evidence="9" id="KW-1185">Reference proteome</keyword>
<evidence type="ECO:0000259" key="7">
    <source>
        <dbReference type="PROSITE" id="PS50268"/>
    </source>
</evidence>
<sequence length="176" mass="19363">DWVIPPLNIPENSNGKDQSKTLSYSITGPGADQDPLHIFIVQKDTGDLYVTQRLDREKQDFYKLLIHAVVEDGSAAEEPIEIVINVIDINDNKPVFTEDIFAGEVFESSPIGTVWMIQVNATDLDEPGSDNSIIKYSIQSQDPQKPNSSLFTINPDTGVITVGAAGLDSQVRFSKK</sequence>
<keyword evidence="3 5" id="KW-0106">Calcium</keyword>
<dbReference type="Proteomes" id="UP000001038">
    <property type="component" value="Chromosome 15"/>
</dbReference>
<evidence type="ECO:0000256" key="2">
    <source>
        <dbReference type="ARBA" id="ARBA00022737"/>
    </source>
</evidence>
<dbReference type="SMART" id="SM00112">
    <property type="entry name" value="CA"/>
    <property type="match status" value="1"/>
</dbReference>
<dbReference type="AlphaFoldDB" id="H2N170"/>
<dbReference type="InterPro" id="IPR002126">
    <property type="entry name" value="Cadherin-like_dom"/>
</dbReference>
<dbReference type="PRINTS" id="PR00205">
    <property type="entry name" value="CADHERIN"/>
</dbReference>
<feature type="region of interest" description="Disordered" evidence="6">
    <location>
        <begin position="1"/>
        <end position="20"/>
    </location>
</feature>
<dbReference type="GO" id="GO:0009653">
    <property type="term" value="P:anatomical structure morphogenesis"/>
    <property type="evidence" value="ECO:0007669"/>
    <property type="project" value="UniProtKB-ARBA"/>
</dbReference>
<dbReference type="FunFam" id="2.60.40.60:FF:000614">
    <property type="entry name" value="Uncharacterized protein"/>
    <property type="match status" value="1"/>
</dbReference>
<keyword evidence="2" id="KW-0677">Repeat</keyword>
<dbReference type="CDD" id="cd11304">
    <property type="entry name" value="Cadherin_repeat"/>
    <property type="match status" value="2"/>
</dbReference>
<dbReference type="HOGENOM" id="CLU_095003_0_0_1"/>
<evidence type="ECO:0000256" key="5">
    <source>
        <dbReference type="PROSITE-ProRule" id="PRU00043"/>
    </source>
</evidence>
<dbReference type="InterPro" id="IPR015919">
    <property type="entry name" value="Cadherin-like_sf"/>
</dbReference>
<organism evidence="8 9">
    <name type="scientific">Oryzias latipes</name>
    <name type="common">Japanese rice fish</name>
    <name type="synonym">Japanese killifish</name>
    <dbReference type="NCBI Taxonomy" id="8090"/>
    <lineage>
        <taxon>Eukaryota</taxon>
        <taxon>Metazoa</taxon>
        <taxon>Chordata</taxon>
        <taxon>Craniata</taxon>
        <taxon>Vertebrata</taxon>
        <taxon>Euteleostomi</taxon>
        <taxon>Actinopterygii</taxon>
        <taxon>Neopterygii</taxon>
        <taxon>Teleostei</taxon>
        <taxon>Neoteleostei</taxon>
        <taxon>Acanthomorphata</taxon>
        <taxon>Ovalentaria</taxon>
        <taxon>Atherinomorphae</taxon>
        <taxon>Beloniformes</taxon>
        <taxon>Adrianichthyidae</taxon>
        <taxon>Oryziinae</taxon>
        <taxon>Oryzias</taxon>
    </lineage>
</organism>
<dbReference type="Gene3D" id="2.60.40.60">
    <property type="entry name" value="Cadherins"/>
    <property type="match status" value="2"/>
</dbReference>
<dbReference type="PROSITE" id="PS00232">
    <property type="entry name" value="CADHERIN_1"/>
    <property type="match status" value="1"/>
</dbReference>
<evidence type="ECO:0000313" key="9">
    <source>
        <dbReference type="Proteomes" id="UP000001038"/>
    </source>
</evidence>
<dbReference type="GO" id="GO:0005886">
    <property type="term" value="C:plasma membrane"/>
    <property type="evidence" value="ECO:0007669"/>
    <property type="project" value="InterPro"/>
</dbReference>
<reference evidence="8" key="2">
    <citation type="submission" date="2025-08" db="UniProtKB">
        <authorList>
            <consortium name="Ensembl"/>
        </authorList>
    </citation>
    <scope>IDENTIFICATION</scope>
    <source>
        <strain evidence="8">Hd-rR</strain>
    </source>
</reference>
<feature type="domain" description="Cadherin" evidence="7">
    <location>
        <begin position="97"/>
        <end position="162"/>
    </location>
</feature>
<comment type="subcellular location">
    <subcellularLocation>
        <location evidence="1">Membrane</location>
    </subcellularLocation>
</comment>
<keyword evidence="4" id="KW-0472">Membrane</keyword>
<dbReference type="SUPFAM" id="SSF49313">
    <property type="entry name" value="Cadherin-like"/>
    <property type="match status" value="2"/>
</dbReference>
<evidence type="ECO:0000256" key="1">
    <source>
        <dbReference type="ARBA" id="ARBA00004370"/>
    </source>
</evidence>
<proteinExistence type="predicted"/>
<dbReference type="Pfam" id="PF00028">
    <property type="entry name" value="Cadherin"/>
    <property type="match status" value="2"/>
</dbReference>
<dbReference type="PANTHER" id="PTHR24027">
    <property type="entry name" value="CADHERIN-23"/>
    <property type="match status" value="1"/>
</dbReference>
<dbReference type="InterPro" id="IPR039808">
    <property type="entry name" value="Cadherin"/>
</dbReference>
<dbReference type="GeneTree" id="ENSGT00940000154848"/>
<dbReference type="InParanoid" id="H2N170"/>
<dbReference type="PROSITE" id="PS50268">
    <property type="entry name" value="CADHERIN_2"/>
    <property type="match status" value="2"/>
</dbReference>
<dbReference type="GO" id="GO:0005509">
    <property type="term" value="F:calcium ion binding"/>
    <property type="evidence" value="ECO:0007669"/>
    <property type="project" value="UniProtKB-UniRule"/>
</dbReference>
<dbReference type="PANTHER" id="PTHR24027:SF319">
    <property type="entry name" value="CADHERIN-1"/>
    <property type="match status" value="1"/>
</dbReference>
<feature type="domain" description="Cadherin" evidence="7">
    <location>
        <begin position="16"/>
        <end position="96"/>
    </location>
</feature>
<evidence type="ECO:0000256" key="3">
    <source>
        <dbReference type="ARBA" id="ARBA00022837"/>
    </source>
</evidence>
<evidence type="ECO:0000313" key="8">
    <source>
        <dbReference type="Ensembl" id="ENSORLP00000025160.2"/>
    </source>
</evidence>
<name>H2N170_ORYLA</name>
<dbReference type="eggNOG" id="KOG3594">
    <property type="taxonomic scope" value="Eukaryota"/>
</dbReference>
<feature type="compositionally biased region" description="Polar residues" evidence="6">
    <location>
        <begin position="10"/>
        <end position="20"/>
    </location>
</feature>
<evidence type="ECO:0000256" key="4">
    <source>
        <dbReference type="ARBA" id="ARBA00023136"/>
    </source>
</evidence>
<dbReference type="STRING" id="8090.ENSORLP00000025160"/>
<accession>H2N170</accession>
<dbReference type="Ensembl" id="ENSORLT00000025161.2">
    <property type="protein sequence ID" value="ENSORLP00000025160.2"/>
    <property type="gene ID" value="ENSORLG00000020290.2"/>
</dbReference>
<reference evidence="8" key="3">
    <citation type="submission" date="2025-09" db="UniProtKB">
        <authorList>
            <consortium name="Ensembl"/>
        </authorList>
    </citation>
    <scope>IDENTIFICATION</scope>
    <source>
        <strain evidence="8">Hd-rR</strain>
    </source>
</reference>
<dbReference type="GO" id="GO:0007156">
    <property type="term" value="P:homophilic cell adhesion via plasma membrane adhesion molecules"/>
    <property type="evidence" value="ECO:0007669"/>
    <property type="project" value="InterPro"/>
</dbReference>
<protein>
    <recommendedName>
        <fullName evidence="7">Cadherin domain-containing protein</fullName>
    </recommendedName>
</protein>
<reference evidence="8 9" key="1">
    <citation type="journal article" date="2007" name="Nature">
        <title>The medaka draft genome and insights into vertebrate genome evolution.</title>
        <authorList>
            <person name="Kasahara M."/>
            <person name="Naruse K."/>
            <person name="Sasaki S."/>
            <person name="Nakatani Y."/>
            <person name="Qu W."/>
            <person name="Ahsan B."/>
            <person name="Yamada T."/>
            <person name="Nagayasu Y."/>
            <person name="Doi K."/>
            <person name="Kasai Y."/>
            <person name="Jindo T."/>
            <person name="Kobayashi D."/>
            <person name="Shimada A."/>
            <person name="Toyoda A."/>
            <person name="Kuroki Y."/>
            <person name="Fujiyama A."/>
            <person name="Sasaki T."/>
            <person name="Shimizu A."/>
            <person name="Asakawa S."/>
            <person name="Shimizu N."/>
            <person name="Hashimoto S."/>
            <person name="Yang J."/>
            <person name="Lee Y."/>
            <person name="Matsushima K."/>
            <person name="Sugano S."/>
            <person name="Sakaizumi M."/>
            <person name="Narita T."/>
            <person name="Ohishi K."/>
            <person name="Haga S."/>
            <person name="Ohta F."/>
            <person name="Nomoto H."/>
            <person name="Nogata K."/>
            <person name="Morishita T."/>
            <person name="Endo T."/>
            <person name="Shin-I T."/>
            <person name="Takeda H."/>
            <person name="Morishita S."/>
            <person name="Kohara Y."/>
        </authorList>
    </citation>
    <scope>NUCLEOTIDE SEQUENCE [LARGE SCALE GENOMIC DNA]</scope>
    <source>
        <strain evidence="8 9">Hd-rR</strain>
    </source>
</reference>
<evidence type="ECO:0000256" key="6">
    <source>
        <dbReference type="SAM" id="MobiDB-lite"/>
    </source>
</evidence>
<dbReference type="InterPro" id="IPR020894">
    <property type="entry name" value="Cadherin_CS"/>
</dbReference>
<dbReference type="Bgee" id="ENSORLG00000020290">
    <property type="expression patterns" value="Expressed in liver and 12 other cell types or tissues"/>
</dbReference>
<dbReference type="FunFam" id="2.60.40.60:FF:000590">
    <property type="entry name" value="Si:ch73-74h11.1"/>
    <property type="match status" value="1"/>
</dbReference>